<keyword evidence="5" id="KW-0413">Isomerase</keyword>
<evidence type="ECO:0000256" key="6">
    <source>
        <dbReference type="ARBA" id="ARBA00023277"/>
    </source>
</evidence>
<dbReference type="InterPro" id="IPR016055">
    <property type="entry name" value="A-D-PHexomutase_a/b/a-I/II/III"/>
</dbReference>
<dbReference type="AlphaFoldDB" id="A0A7J0GWV1"/>
<evidence type="ECO:0000256" key="2">
    <source>
        <dbReference type="ARBA" id="ARBA00010231"/>
    </source>
</evidence>
<evidence type="ECO:0000256" key="4">
    <source>
        <dbReference type="ARBA" id="ARBA00022842"/>
    </source>
</evidence>
<evidence type="ECO:0000256" key="1">
    <source>
        <dbReference type="ARBA" id="ARBA00001946"/>
    </source>
</evidence>
<gene>
    <name evidence="8" type="ORF">Acr_24g0014520</name>
</gene>
<feature type="domain" description="Alpha-D-phosphohexomutase alpha/beta/alpha" evidence="7">
    <location>
        <begin position="89"/>
        <end position="162"/>
    </location>
</feature>
<dbReference type="Proteomes" id="UP000585474">
    <property type="component" value="Unassembled WGS sequence"/>
</dbReference>
<evidence type="ECO:0000259" key="7">
    <source>
        <dbReference type="Pfam" id="PF02878"/>
    </source>
</evidence>
<dbReference type="EMBL" id="BJWL01000024">
    <property type="protein sequence ID" value="GFZ15262.1"/>
    <property type="molecule type" value="Genomic_DNA"/>
</dbReference>
<keyword evidence="9" id="KW-1185">Reference proteome</keyword>
<reference evidence="8 9" key="1">
    <citation type="submission" date="2019-07" db="EMBL/GenBank/DDBJ databases">
        <title>De Novo Assembly of kiwifruit Actinidia rufa.</title>
        <authorList>
            <person name="Sugita-Konishi S."/>
            <person name="Sato K."/>
            <person name="Mori E."/>
            <person name="Abe Y."/>
            <person name="Kisaki G."/>
            <person name="Hamano K."/>
            <person name="Suezawa K."/>
            <person name="Otani M."/>
            <person name="Fukuda T."/>
            <person name="Manabe T."/>
            <person name="Gomi K."/>
            <person name="Tabuchi M."/>
            <person name="Akimitsu K."/>
            <person name="Kataoka I."/>
        </authorList>
    </citation>
    <scope>NUCLEOTIDE SEQUENCE [LARGE SCALE GENOMIC DNA]</scope>
    <source>
        <strain evidence="9">cv. Fuchu</strain>
    </source>
</reference>
<dbReference type="GO" id="GO:0046872">
    <property type="term" value="F:metal ion binding"/>
    <property type="evidence" value="ECO:0007669"/>
    <property type="project" value="UniProtKB-KW"/>
</dbReference>
<dbReference type="PANTHER" id="PTHR22573">
    <property type="entry name" value="PHOSPHOHEXOMUTASE FAMILY MEMBER"/>
    <property type="match status" value="1"/>
</dbReference>
<dbReference type="InterPro" id="IPR005844">
    <property type="entry name" value="A-D-PHexomutase_a/b/a-I"/>
</dbReference>
<dbReference type="Pfam" id="PF02878">
    <property type="entry name" value="PGM_PMM_I"/>
    <property type="match status" value="1"/>
</dbReference>
<dbReference type="OrthoDB" id="1674874at2759"/>
<organism evidence="8 9">
    <name type="scientific">Actinidia rufa</name>
    <dbReference type="NCBI Taxonomy" id="165716"/>
    <lineage>
        <taxon>Eukaryota</taxon>
        <taxon>Viridiplantae</taxon>
        <taxon>Streptophyta</taxon>
        <taxon>Embryophyta</taxon>
        <taxon>Tracheophyta</taxon>
        <taxon>Spermatophyta</taxon>
        <taxon>Magnoliopsida</taxon>
        <taxon>eudicotyledons</taxon>
        <taxon>Gunneridae</taxon>
        <taxon>Pentapetalae</taxon>
        <taxon>asterids</taxon>
        <taxon>Ericales</taxon>
        <taxon>Actinidiaceae</taxon>
        <taxon>Actinidia</taxon>
    </lineage>
</organism>
<protein>
    <submittedName>
        <fullName evidence="8">Phosphoglucomutase</fullName>
    </submittedName>
</protein>
<dbReference type="InterPro" id="IPR045244">
    <property type="entry name" value="PGM"/>
</dbReference>
<accession>A0A7J0GWV1</accession>
<dbReference type="GO" id="GO:0005975">
    <property type="term" value="P:carbohydrate metabolic process"/>
    <property type="evidence" value="ECO:0007669"/>
    <property type="project" value="InterPro"/>
</dbReference>
<keyword evidence="6" id="KW-0119">Carbohydrate metabolism</keyword>
<evidence type="ECO:0000256" key="3">
    <source>
        <dbReference type="ARBA" id="ARBA00022723"/>
    </source>
</evidence>
<comment type="cofactor">
    <cofactor evidence="1">
        <name>Mg(2+)</name>
        <dbReference type="ChEBI" id="CHEBI:18420"/>
    </cofactor>
</comment>
<dbReference type="Gene3D" id="3.40.120.10">
    <property type="entry name" value="Alpha-D-Glucose-1,6-Bisphosphate, subunit A, domain 3"/>
    <property type="match status" value="1"/>
</dbReference>
<dbReference type="SUPFAM" id="SSF53738">
    <property type="entry name" value="Phosphoglucomutase, first 3 domains"/>
    <property type="match status" value="1"/>
</dbReference>
<dbReference type="GO" id="GO:0005829">
    <property type="term" value="C:cytosol"/>
    <property type="evidence" value="ECO:0007669"/>
    <property type="project" value="TreeGrafter"/>
</dbReference>
<comment type="caution">
    <text evidence="8">The sequence shown here is derived from an EMBL/GenBank/DDBJ whole genome shotgun (WGS) entry which is preliminary data.</text>
</comment>
<proteinExistence type="inferred from homology"/>
<comment type="similarity">
    <text evidence="2">Belongs to the phosphohexose mutase family.</text>
</comment>
<evidence type="ECO:0000313" key="8">
    <source>
        <dbReference type="EMBL" id="GFZ15262.1"/>
    </source>
</evidence>
<keyword evidence="4" id="KW-0460">Magnesium</keyword>
<name>A0A7J0GWV1_9ERIC</name>
<dbReference type="GO" id="GO:0004614">
    <property type="term" value="F:phosphoglucomutase activity"/>
    <property type="evidence" value="ECO:0007669"/>
    <property type="project" value="InterPro"/>
</dbReference>
<evidence type="ECO:0000256" key="5">
    <source>
        <dbReference type="ARBA" id="ARBA00023235"/>
    </source>
</evidence>
<dbReference type="PANTHER" id="PTHR22573:SF59">
    <property type="entry name" value="PHOSPHOGLUCOMUTASE, CHLOROPLASTIC"/>
    <property type="match status" value="1"/>
</dbReference>
<evidence type="ECO:0000313" key="9">
    <source>
        <dbReference type="Proteomes" id="UP000585474"/>
    </source>
</evidence>
<sequence length="163" mass="17317">MAFSLRVKTASLSSPKFTPSTNATLSYPIVSLPLLTSSSLLPTLSFPHKPTRATSPLTVKASSPSSSPTVADPLGIEIKSVPTKPIEGQKTGTSGLRKKVKVFMEENYLGNWIQALFNSLSPEDFKNGILVLGGDGRYFNREASQIIIKIAAGNGVGKILVGK</sequence>
<keyword evidence="3" id="KW-0479">Metal-binding</keyword>